<evidence type="ECO:0000313" key="4">
    <source>
        <dbReference type="Proteomes" id="UP000248706"/>
    </source>
</evidence>
<name>A0A328VJV8_9CHLR</name>
<dbReference type="Gene3D" id="2.60.120.10">
    <property type="entry name" value="Jelly Rolls"/>
    <property type="match status" value="1"/>
</dbReference>
<evidence type="ECO:0000313" key="3">
    <source>
        <dbReference type="EMBL" id="RAQ95893.1"/>
    </source>
</evidence>
<dbReference type="AlphaFoldDB" id="A0A328VJV8"/>
<dbReference type="InterPro" id="IPR011051">
    <property type="entry name" value="RmlC_Cupin_sf"/>
</dbReference>
<dbReference type="EMBL" id="MCIF01000002">
    <property type="protein sequence ID" value="RAQ95893.1"/>
    <property type="molecule type" value="Genomic_DNA"/>
</dbReference>
<keyword evidence="4" id="KW-1185">Reference proteome</keyword>
<reference evidence="3 4" key="1">
    <citation type="submission" date="2016-08" db="EMBL/GenBank/DDBJ databases">
        <title>Analysis of Carbohydrate Active Enzymes in Thermogemmatispora T81 Reveals Carbohydrate Degradation Ability.</title>
        <authorList>
            <person name="Tomazini A."/>
            <person name="Lal S."/>
            <person name="Stott M."/>
            <person name="Henrissat B."/>
            <person name="Polikarpov I."/>
            <person name="Sparling R."/>
            <person name="Levin D.B."/>
        </authorList>
    </citation>
    <scope>NUCLEOTIDE SEQUENCE [LARGE SCALE GENOMIC DNA]</scope>
    <source>
        <strain evidence="3 4">T81</strain>
    </source>
</reference>
<dbReference type="Proteomes" id="UP000248706">
    <property type="component" value="Unassembled WGS sequence"/>
</dbReference>
<dbReference type="PANTHER" id="PTHR35848">
    <property type="entry name" value="OXALATE-BINDING PROTEIN"/>
    <property type="match status" value="1"/>
</dbReference>
<protein>
    <recommendedName>
        <fullName evidence="2">Cupin type-2 domain-containing protein</fullName>
    </recommendedName>
</protein>
<evidence type="ECO:0000256" key="1">
    <source>
        <dbReference type="ARBA" id="ARBA00022723"/>
    </source>
</evidence>
<dbReference type="RefSeq" id="WP_112429019.1">
    <property type="nucleotide sequence ID" value="NZ_MCIF01000002.1"/>
</dbReference>
<dbReference type="GO" id="GO:0046872">
    <property type="term" value="F:metal ion binding"/>
    <property type="evidence" value="ECO:0007669"/>
    <property type="project" value="UniProtKB-KW"/>
</dbReference>
<dbReference type="OrthoDB" id="9811153at2"/>
<evidence type="ECO:0000259" key="2">
    <source>
        <dbReference type="Pfam" id="PF07883"/>
    </source>
</evidence>
<sequence>MQVCYLDKVAGEHFPSGRWTRLLAGVTSPIQPDQFVIGYSVIDPGGGIPAHHHVNEEVYVLLSGTGRMMVGDEQAILSGVVAVYIPPNMTHQLTNVGDQSLHLLFIYAPPGIMEHWQAERSGQLAMQHERGVGQ</sequence>
<dbReference type="Pfam" id="PF07883">
    <property type="entry name" value="Cupin_2"/>
    <property type="match status" value="1"/>
</dbReference>
<accession>A0A328VJV8</accession>
<feature type="domain" description="Cupin type-2" evidence="2">
    <location>
        <begin position="40"/>
        <end position="107"/>
    </location>
</feature>
<organism evidence="3 4">
    <name type="scientific">Thermogemmatispora tikiterensis</name>
    <dbReference type="NCBI Taxonomy" id="1825093"/>
    <lineage>
        <taxon>Bacteria</taxon>
        <taxon>Bacillati</taxon>
        <taxon>Chloroflexota</taxon>
        <taxon>Ktedonobacteria</taxon>
        <taxon>Thermogemmatisporales</taxon>
        <taxon>Thermogemmatisporaceae</taxon>
        <taxon>Thermogemmatispora</taxon>
    </lineage>
</organism>
<dbReference type="InterPro" id="IPR013096">
    <property type="entry name" value="Cupin_2"/>
</dbReference>
<dbReference type="SUPFAM" id="SSF51182">
    <property type="entry name" value="RmlC-like cupins"/>
    <property type="match status" value="1"/>
</dbReference>
<dbReference type="InterPro" id="IPR051610">
    <property type="entry name" value="GPI/OXD"/>
</dbReference>
<dbReference type="PANTHER" id="PTHR35848:SF6">
    <property type="entry name" value="CUPIN TYPE-2 DOMAIN-CONTAINING PROTEIN"/>
    <property type="match status" value="1"/>
</dbReference>
<proteinExistence type="predicted"/>
<keyword evidence="1" id="KW-0479">Metal-binding</keyword>
<comment type="caution">
    <text evidence="3">The sequence shown here is derived from an EMBL/GenBank/DDBJ whole genome shotgun (WGS) entry which is preliminary data.</text>
</comment>
<dbReference type="InterPro" id="IPR014710">
    <property type="entry name" value="RmlC-like_jellyroll"/>
</dbReference>
<gene>
    <name evidence="3" type="ORF">A4R35_10125</name>
</gene>